<evidence type="ECO:0000313" key="4">
    <source>
        <dbReference type="EMBL" id="KAG9457084.1"/>
    </source>
</evidence>
<dbReference type="Pfam" id="PF14432">
    <property type="entry name" value="DYW_deaminase"/>
    <property type="match status" value="1"/>
</dbReference>
<evidence type="ECO:0000313" key="5">
    <source>
        <dbReference type="Proteomes" id="UP000825729"/>
    </source>
</evidence>
<feature type="repeat" description="PPR" evidence="2">
    <location>
        <begin position="223"/>
        <end position="257"/>
    </location>
</feature>
<comment type="caution">
    <text evidence="4">The sequence shown here is derived from an EMBL/GenBank/DDBJ whole genome shotgun (WGS) entry which is preliminary data.</text>
</comment>
<dbReference type="Pfam" id="PF13041">
    <property type="entry name" value="PPR_2"/>
    <property type="match status" value="3"/>
</dbReference>
<feature type="repeat" description="PPR" evidence="2">
    <location>
        <begin position="427"/>
        <end position="457"/>
    </location>
</feature>
<feature type="repeat" description="PPR" evidence="2">
    <location>
        <begin position="64"/>
        <end position="98"/>
    </location>
</feature>
<evidence type="ECO:0000256" key="2">
    <source>
        <dbReference type="PROSITE-ProRule" id="PRU00708"/>
    </source>
</evidence>
<reference evidence="4 5" key="1">
    <citation type="submission" date="2021-07" db="EMBL/GenBank/DDBJ databases">
        <title>The Aristolochia fimbriata genome: insights into angiosperm evolution, floral development and chemical biosynthesis.</title>
        <authorList>
            <person name="Jiao Y."/>
        </authorList>
    </citation>
    <scope>NUCLEOTIDE SEQUENCE [LARGE SCALE GENOMIC DNA]</scope>
    <source>
        <strain evidence="4">IBCAS-2021</strain>
        <tissue evidence="4">Leaf</tissue>
    </source>
</reference>
<feature type="repeat" description="PPR" evidence="2">
    <location>
        <begin position="293"/>
        <end position="323"/>
    </location>
</feature>
<dbReference type="NCBIfam" id="TIGR00756">
    <property type="entry name" value="PPR"/>
    <property type="match status" value="9"/>
</dbReference>
<sequence length="760" mass="85385">MSLLESLASNVKTLNQLQQFHAQILHHSLHGQNFWIANLLRICTTVRAPLQYARQLFDSVPHPNVFVFTSMLKFYSQLNSHSDVLELFARMRTAGVSPDAFVFPILIKSTTADQGTAIHAHVLKLGLNSDRYIKNALLDMYARRGPIVVARELFDEMSEKAAADWNAMISGYWRWGDETGAKEVFETMPGKNVVSWTAMVTGYCKMGDLVKARDYFDGMPVKTVVSWNAMLSGYSQNGFAEEALSSFKEMMDEGVKPDETTWVTVISSCAACGDLKMAESLVSFLESRRLKLNCFTKTALIDMYAKCGNLTAARKIFEEMNNRNAVSWNAMISGYARHGDLASSRELFDMMPEKNLVSWNSMIAGYAQNGHSAMAIELFKGMTTMEEGLKPDEVTMVSVVSACGHVGALQLGKWAVDIIVKNKIELNTSGYNALIYMYSRCGSMKEAKRVFQSMPSRDIVSYNSLIAGFAAHGHGYEALDLMSKMTQEGITPDRITFISLLTACSHAGLLEEGKKIFESIKEPSIDHYACMVDLLGRAGDMDEAKKLLDTMPMQPHAGVYGALLNASCIHRKVELGELAARNLFELEPENSGNYVLLSNIYASANRWNDVDRLMITMRQMGVKKNAGMSWIEFNGKLHHFVAGDRSHERREDIYRYLEELGQRLRSLGYLVDKSCVLRDVEEEEKEQMLMTHSEKLAVAFGLLVTEAGAVIRVVKNLRICSDCHLSIRMISKLEGREIIVRDNNRFHCFKHGECSCKDYW</sequence>
<protein>
    <recommendedName>
        <fullName evidence="3">DYW domain-containing protein</fullName>
    </recommendedName>
</protein>
<dbReference type="FunFam" id="1.25.40.10:FF:000366">
    <property type="entry name" value="Pentatricopeptide (PPR) repeat-containing protein"/>
    <property type="match status" value="1"/>
</dbReference>
<feature type="domain" description="DYW" evidence="3">
    <location>
        <begin position="668"/>
        <end position="760"/>
    </location>
</feature>
<feature type="repeat" description="PPR" evidence="2">
    <location>
        <begin position="493"/>
        <end position="527"/>
    </location>
</feature>
<feature type="repeat" description="PPR" evidence="2">
    <location>
        <begin position="192"/>
        <end position="222"/>
    </location>
</feature>
<dbReference type="PANTHER" id="PTHR47926:SF373">
    <property type="entry name" value="TETRATRICOPEPTIDE-LIKE HELICAL DOMAIN SUPERFAMILY, DYW DOMAIN-CONTAINING PROTEIN"/>
    <property type="match status" value="1"/>
</dbReference>
<dbReference type="FunFam" id="1.25.40.10:FF:000412">
    <property type="entry name" value="Putative pentatricopeptide repeat-containing protein"/>
    <property type="match status" value="1"/>
</dbReference>
<proteinExistence type="predicted"/>
<organism evidence="4 5">
    <name type="scientific">Aristolochia fimbriata</name>
    <name type="common">White veined hardy Dutchman's pipe vine</name>
    <dbReference type="NCBI Taxonomy" id="158543"/>
    <lineage>
        <taxon>Eukaryota</taxon>
        <taxon>Viridiplantae</taxon>
        <taxon>Streptophyta</taxon>
        <taxon>Embryophyta</taxon>
        <taxon>Tracheophyta</taxon>
        <taxon>Spermatophyta</taxon>
        <taxon>Magnoliopsida</taxon>
        <taxon>Magnoliidae</taxon>
        <taxon>Piperales</taxon>
        <taxon>Aristolochiaceae</taxon>
        <taxon>Aristolochia</taxon>
    </lineage>
</organism>
<evidence type="ECO:0000256" key="1">
    <source>
        <dbReference type="ARBA" id="ARBA00022737"/>
    </source>
</evidence>
<dbReference type="PROSITE" id="PS51375">
    <property type="entry name" value="PPR"/>
    <property type="match status" value="9"/>
</dbReference>
<dbReference type="Proteomes" id="UP000825729">
    <property type="component" value="Unassembled WGS sequence"/>
</dbReference>
<accession>A0AAV7F8U1</accession>
<dbReference type="FunFam" id="1.25.40.10:FF:000031">
    <property type="entry name" value="Pentatricopeptide repeat-containing protein mitochondrial"/>
    <property type="match status" value="1"/>
</dbReference>
<dbReference type="FunFam" id="1.25.40.10:FF:000596">
    <property type="entry name" value="Pentatricopeptide repeat-containing protein, mitochondrial"/>
    <property type="match status" value="1"/>
</dbReference>
<dbReference type="InterPro" id="IPR011990">
    <property type="entry name" value="TPR-like_helical_dom_sf"/>
</dbReference>
<dbReference type="InterPro" id="IPR032867">
    <property type="entry name" value="DYW_dom"/>
</dbReference>
<dbReference type="Pfam" id="PF20431">
    <property type="entry name" value="E_motif"/>
    <property type="match status" value="1"/>
</dbReference>
<dbReference type="EMBL" id="JAINDJ010000002">
    <property type="protein sequence ID" value="KAG9457084.1"/>
    <property type="molecule type" value="Genomic_DNA"/>
</dbReference>
<dbReference type="GO" id="GO:0008270">
    <property type="term" value="F:zinc ion binding"/>
    <property type="evidence" value="ECO:0007669"/>
    <property type="project" value="InterPro"/>
</dbReference>
<dbReference type="InterPro" id="IPR002885">
    <property type="entry name" value="PPR_rpt"/>
</dbReference>
<dbReference type="PANTHER" id="PTHR47926">
    <property type="entry name" value="PENTATRICOPEPTIDE REPEAT-CONTAINING PROTEIN"/>
    <property type="match status" value="1"/>
</dbReference>
<dbReference type="AlphaFoldDB" id="A0AAV7F8U1"/>
<gene>
    <name evidence="4" type="ORF">H6P81_001592</name>
</gene>
<dbReference type="Gene3D" id="1.25.40.10">
    <property type="entry name" value="Tetratricopeptide repeat domain"/>
    <property type="match status" value="6"/>
</dbReference>
<dbReference type="InterPro" id="IPR046848">
    <property type="entry name" value="E_motif"/>
</dbReference>
<dbReference type="Pfam" id="PF13812">
    <property type="entry name" value="PPR_3"/>
    <property type="match status" value="1"/>
</dbReference>
<name>A0AAV7F8U1_ARIFI</name>
<evidence type="ECO:0000259" key="3">
    <source>
        <dbReference type="Pfam" id="PF14432"/>
    </source>
</evidence>
<keyword evidence="5" id="KW-1185">Reference proteome</keyword>
<feature type="repeat" description="PPR" evidence="2">
    <location>
        <begin position="324"/>
        <end position="358"/>
    </location>
</feature>
<dbReference type="GO" id="GO:0009451">
    <property type="term" value="P:RNA modification"/>
    <property type="evidence" value="ECO:0007669"/>
    <property type="project" value="InterPro"/>
</dbReference>
<dbReference type="InterPro" id="IPR046960">
    <property type="entry name" value="PPR_At4g14850-like_plant"/>
</dbReference>
<dbReference type="GO" id="GO:0003723">
    <property type="term" value="F:RNA binding"/>
    <property type="evidence" value="ECO:0007669"/>
    <property type="project" value="InterPro"/>
</dbReference>
<feature type="repeat" description="PPR" evidence="2">
    <location>
        <begin position="258"/>
        <end position="292"/>
    </location>
</feature>
<keyword evidence="1" id="KW-0677">Repeat</keyword>
<dbReference type="Pfam" id="PF01535">
    <property type="entry name" value="PPR"/>
    <property type="match status" value="5"/>
</dbReference>
<feature type="repeat" description="PPR" evidence="2">
    <location>
        <begin position="458"/>
        <end position="492"/>
    </location>
</feature>